<sequence>MEDMNFSRTWIDEATAISVDISTAISSDKSTEISIDNSHQTSIDSTPPEAGKYSLTDDANERVVLGKPKELGKKADPVDESPLLKLKNI</sequence>
<dbReference type="AlphaFoldDB" id="A0A8S9QCU4"/>
<evidence type="ECO:0000256" key="1">
    <source>
        <dbReference type="SAM" id="MobiDB-lite"/>
    </source>
</evidence>
<evidence type="ECO:0000313" key="3">
    <source>
        <dbReference type="Proteomes" id="UP000712600"/>
    </source>
</evidence>
<proteinExistence type="predicted"/>
<accession>A0A8S9QCU4</accession>
<name>A0A8S9QCU4_BRACR</name>
<evidence type="ECO:0000313" key="2">
    <source>
        <dbReference type="EMBL" id="KAF3537743.1"/>
    </source>
</evidence>
<reference evidence="2" key="1">
    <citation type="submission" date="2019-12" db="EMBL/GenBank/DDBJ databases">
        <title>Genome sequencing and annotation of Brassica cretica.</title>
        <authorList>
            <person name="Studholme D.J."/>
            <person name="Sarris P."/>
        </authorList>
    </citation>
    <scope>NUCLEOTIDE SEQUENCE</scope>
    <source>
        <strain evidence="2">PFS-109/04</strain>
        <tissue evidence="2">Leaf</tissue>
    </source>
</reference>
<organism evidence="2 3">
    <name type="scientific">Brassica cretica</name>
    <name type="common">Mustard</name>
    <dbReference type="NCBI Taxonomy" id="69181"/>
    <lineage>
        <taxon>Eukaryota</taxon>
        <taxon>Viridiplantae</taxon>
        <taxon>Streptophyta</taxon>
        <taxon>Embryophyta</taxon>
        <taxon>Tracheophyta</taxon>
        <taxon>Spermatophyta</taxon>
        <taxon>Magnoliopsida</taxon>
        <taxon>eudicotyledons</taxon>
        <taxon>Gunneridae</taxon>
        <taxon>Pentapetalae</taxon>
        <taxon>rosids</taxon>
        <taxon>malvids</taxon>
        <taxon>Brassicales</taxon>
        <taxon>Brassicaceae</taxon>
        <taxon>Brassiceae</taxon>
        <taxon>Brassica</taxon>
    </lineage>
</organism>
<protein>
    <submittedName>
        <fullName evidence="2">Uncharacterized protein</fullName>
    </submittedName>
</protein>
<feature type="region of interest" description="Disordered" evidence="1">
    <location>
        <begin position="28"/>
        <end position="59"/>
    </location>
</feature>
<gene>
    <name evidence="2" type="ORF">F2Q69_00021004</name>
</gene>
<feature type="compositionally biased region" description="Polar residues" evidence="1">
    <location>
        <begin position="28"/>
        <end position="45"/>
    </location>
</feature>
<dbReference type="EMBL" id="QGKX02001290">
    <property type="protein sequence ID" value="KAF3537743.1"/>
    <property type="molecule type" value="Genomic_DNA"/>
</dbReference>
<comment type="caution">
    <text evidence="2">The sequence shown here is derived from an EMBL/GenBank/DDBJ whole genome shotgun (WGS) entry which is preliminary data.</text>
</comment>
<dbReference type="Proteomes" id="UP000712600">
    <property type="component" value="Unassembled WGS sequence"/>
</dbReference>